<dbReference type="Proteomes" id="UP001610446">
    <property type="component" value="Unassembled WGS sequence"/>
</dbReference>
<proteinExistence type="predicted"/>
<dbReference type="EMBL" id="JBFXLU010000107">
    <property type="protein sequence ID" value="KAL2841677.1"/>
    <property type="molecule type" value="Genomic_DNA"/>
</dbReference>
<dbReference type="Gene3D" id="3.40.50.1580">
    <property type="entry name" value="Nucleoside phosphorylase domain"/>
    <property type="match status" value="1"/>
</dbReference>
<evidence type="ECO:0000313" key="2">
    <source>
        <dbReference type="Proteomes" id="UP001610446"/>
    </source>
</evidence>
<keyword evidence="2" id="KW-1185">Reference proteome</keyword>
<sequence>MTWAKPRHRPTEPKIHFGLFASGDKAMKSMIHHQAISSDVVGVLGFEMEGAGAWETISTTVVKSVCDYADSHKHKLWQDYAALRAACCAKALLSLWLDSRKQPGVLSEDTPITAEERRPSGHVFHGSAFVNNGSVTNQAWDQVINGDFTIGQTANQGKSRGSKDT</sequence>
<dbReference type="PANTHER" id="PTHR46082:SF6">
    <property type="entry name" value="AAA+ ATPASE DOMAIN-CONTAINING PROTEIN-RELATED"/>
    <property type="match status" value="1"/>
</dbReference>
<evidence type="ECO:0008006" key="3">
    <source>
        <dbReference type="Google" id="ProtNLM"/>
    </source>
</evidence>
<dbReference type="SUPFAM" id="SSF53167">
    <property type="entry name" value="Purine and uridine phosphorylases"/>
    <property type="match status" value="1"/>
</dbReference>
<gene>
    <name evidence="1" type="ORF">BJY01DRAFT_249437</name>
</gene>
<accession>A0ABR4JRH9</accession>
<dbReference type="InterPro" id="IPR035994">
    <property type="entry name" value="Nucleoside_phosphorylase_sf"/>
</dbReference>
<dbReference type="PANTHER" id="PTHR46082">
    <property type="entry name" value="ATP/GTP-BINDING PROTEIN-RELATED"/>
    <property type="match status" value="1"/>
</dbReference>
<protein>
    <recommendedName>
        <fullName evidence="3">Nucleoside phosphorylase domain-containing protein</fullName>
    </recommendedName>
</protein>
<organism evidence="1 2">
    <name type="scientific">Aspergillus pseudoustus</name>
    <dbReference type="NCBI Taxonomy" id="1810923"/>
    <lineage>
        <taxon>Eukaryota</taxon>
        <taxon>Fungi</taxon>
        <taxon>Dikarya</taxon>
        <taxon>Ascomycota</taxon>
        <taxon>Pezizomycotina</taxon>
        <taxon>Eurotiomycetes</taxon>
        <taxon>Eurotiomycetidae</taxon>
        <taxon>Eurotiales</taxon>
        <taxon>Aspergillaceae</taxon>
        <taxon>Aspergillus</taxon>
        <taxon>Aspergillus subgen. Nidulantes</taxon>
    </lineage>
</organism>
<comment type="caution">
    <text evidence="1">The sequence shown here is derived from an EMBL/GenBank/DDBJ whole genome shotgun (WGS) entry which is preliminary data.</text>
</comment>
<evidence type="ECO:0000313" key="1">
    <source>
        <dbReference type="EMBL" id="KAL2841677.1"/>
    </source>
</evidence>
<dbReference type="InterPro" id="IPR053137">
    <property type="entry name" value="NLR-like"/>
</dbReference>
<name>A0ABR4JRH9_9EURO</name>
<reference evidence="1 2" key="1">
    <citation type="submission" date="2024-07" db="EMBL/GenBank/DDBJ databases">
        <title>Section-level genome sequencing and comparative genomics of Aspergillus sections Usti and Cavernicolus.</title>
        <authorList>
            <consortium name="Lawrence Berkeley National Laboratory"/>
            <person name="Nybo J.L."/>
            <person name="Vesth T.C."/>
            <person name="Theobald S."/>
            <person name="Frisvad J.C."/>
            <person name="Larsen T.O."/>
            <person name="Kjaerboelling I."/>
            <person name="Rothschild-Mancinelli K."/>
            <person name="Lyhne E.K."/>
            <person name="Kogle M.E."/>
            <person name="Barry K."/>
            <person name="Clum A."/>
            <person name="Na H."/>
            <person name="Ledsgaard L."/>
            <person name="Lin J."/>
            <person name="Lipzen A."/>
            <person name="Kuo A."/>
            <person name="Riley R."/>
            <person name="Mondo S."/>
            <person name="Labutti K."/>
            <person name="Haridas S."/>
            <person name="Pangalinan J."/>
            <person name="Salamov A.A."/>
            <person name="Simmons B.A."/>
            <person name="Magnuson J.K."/>
            <person name="Chen J."/>
            <person name="Drula E."/>
            <person name="Henrissat B."/>
            <person name="Wiebenga A."/>
            <person name="Lubbers R.J."/>
            <person name="Gomes A.C."/>
            <person name="Makela M.R."/>
            <person name="Stajich J."/>
            <person name="Grigoriev I.V."/>
            <person name="Mortensen U.H."/>
            <person name="De Vries R.P."/>
            <person name="Baker S.E."/>
            <person name="Andersen M.R."/>
        </authorList>
    </citation>
    <scope>NUCLEOTIDE SEQUENCE [LARGE SCALE GENOMIC DNA]</scope>
    <source>
        <strain evidence="1 2">CBS 123904</strain>
    </source>
</reference>